<name>A0A9P7S6M5_9AGAR</name>
<dbReference type="RefSeq" id="XP_043011658.1">
    <property type="nucleotide sequence ID" value="XM_043150570.1"/>
</dbReference>
<organism evidence="4 5">
    <name type="scientific">Marasmius oreades</name>
    <name type="common">fairy-ring Marasmius</name>
    <dbReference type="NCBI Taxonomy" id="181124"/>
    <lineage>
        <taxon>Eukaryota</taxon>
        <taxon>Fungi</taxon>
        <taxon>Dikarya</taxon>
        <taxon>Basidiomycota</taxon>
        <taxon>Agaricomycotina</taxon>
        <taxon>Agaricomycetes</taxon>
        <taxon>Agaricomycetidae</taxon>
        <taxon>Agaricales</taxon>
        <taxon>Marasmiineae</taxon>
        <taxon>Marasmiaceae</taxon>
        <taxon>Marasmius</taxon>
    </lineage>
</organism>
<feature type="compositionally biased region" description="Low complexity" evidence="1">
    <location>
        <begin position="746"/>
        <end position="766"/>
    </location>
</feature>
<comment type="caution">
    <text evidence="4">The sequence shown here is derived from an EMBL/GenBank/DDBJ whole genome shotgun (WGS) entry which is preliminary data.</text>
</comment>
<proteinExistence type="predicted"/>
<feature type="domain" description="Protein CPL1-like" evidence="3">
    <location>
        <begin position="223"/>
        <end position="287"/>
    </location>
</feature>
<dbReference type="PANTHER" id="PTHR35192:SF2">
    <property type="entry name" value="APPLE DOMAIN-CONTAINING PROTEIN"/>
    <property type="match status" value="1"/>
</dbReference>
<feature type="region of interest" description="Disordered" evidence="1">
    <location>
        <begin position="738"/>
        <end position="823"/>
    </location>
</feature>
<sequence length="856" mass="89856">MRLSISLVSTFLVILSSLAFLPTTVFGIHHRYAKKSQNAIVTARQHHLQPVTRDLIDLCINLRVVFDQLPLDLKSIIAGNVDVCLCLKDLDVFLNAKVEDLDVLGVLRLNIPVLRVFLDNLLRTSGKKCTLPPHAHFVCTNSDPCHVKCDPGFIRDGDQCVCSKPKKLCKGQCLASPNSCDPSATPRPLHSRRSEIVTLEEAQRYCGSMEVCGVPSAKSGNAFECIDTTSNTDSCGGCVYPNPWAVTSSGKDCTSPKALKVTCRASRCVVDLCQEGFEPNGPREACVPTSLKRHAFRRASVSVPTTIDLGHNNGVTTDLGSNFNGKLNEVGERPATSMMNPIGSMLAGDGSLSCLFSPPHIPDDPPSTLSGLLVLFGNISAIARTVGDFGELLGIECNCHNPAASHPSAPLLKSVVDLVLRVNINLNLLTNPADIDTVADLLNQILKASLRCLELSHLEYALRGILSQLEGQVYQLLKGIKLVPEGISNCDCETDLVSSLRTGSGLKKRSALRRGVACAEADETASFSLLKTKRSLISLDLTPLVPDGDGILDAGAILDHLNYFSEPGFGDTSAPVDIDLNCLGLNGVNDEVIADLGNGMNKPLNEVLAVLAPFVHPGELHPCIKPKPCNGSASGSESDSDSGSHGPPPSKTSSELGSSKGNPESSRLCPPGSTLKGDFTAPVDVDLSCLGLNGVNGEAIVNLGTGLNKPLNEVLDILSPMLHPANVHPCIKPTPCYGGGGSASEPKSSPGTPSIPGTPSGGTLPPQSEGEHRPGSGSGCSSASLLTSVPTASPPTGGSASDSTSPPTGSSGSDPESSGELSIPCSLTTTNILDKLQDHVLPMMIQPLQWILTLIA</sequence>
<evidence type="ECO:0000313" key="5">
    <source>
        <dbReference type="Proteomes" id="UP001049176"/>
    </source>
</evidence>
<evidence type="ECO:0000313" key="4">
    <source>
        <dbReference type="EMBL" id="KAG7095188.1"/>
    </source>
</evidence>
<dbReference type="InterPro" id="IPR048661">
    <property type="entry name" value="CPL1-like"/>
</dbReference>
<dbReference type="EMBL" id="CM032183">
    <property type="protein sequence ID" value="KAG7095188.1"/>
    <property type="molecule type" value="Genomic_DNA"/>
</dbReference>
<feature type="compositionally biased region" description="Low complexity" evidence="1">
    <location>
        <begin position="631"/>
        <end position="645"/>
    </location>
</feature>
<evidence type="ECO:0000256" key="2">
    <source>
        <dbReference type="SAM" id="SignalP"/>
    </source>
</evidence>
<feature type="chain" id="PRO_5040479861" description="Protein CPL1-like domain-containing protein" evidence="2">
    <location>
        <begin position="28"/>
        <end position="856"/>
    </location>
</feature>
<accession>A0A9P7S6M5</accession>
<evidence type="ECO:0000256" key="1">
    <source>
        <dbReference type="SAM" id="MobiDB-lite"/>
    </source>
</evidence>
<protein>
    <recommendedName>
        <fullName evidence="3">Protein CPL1-like domain-containing protein</fullName>
    </recommendedName>
</protein>
<feature type="signal peptide" evidence="2">
    <location>
        <begin position="1"/>
        <end position="27"/>
    </location>
</feature>
<dbReference type="Proteomes" id="UP001049176">
    <property type="component" value="Chromosome 3"/>
</dbReference>
<dbReference type="GeneID" id="66075041"/>
<dbReference type="InterPro" id="IPR038955">
    <property type="entry name" value="PriA/CPL1_fungi"/>
</dbReference>
<dbReference type="PANTHER" id="PTHR35192">
    <property type="entry name" value="PROTEIN, PUTATIVE-RELATED"/>
    <property type="match status" value="1"/>
</dbReference>
<feature type="compositionally biased region" description="Polar residues" evidence="1">
    <location>
        <begin position="651"/>
        <end position="665"/>
    </location>
</feature>
<dbReference type="Pfam" id="PF21671">
    <property type="entry name" value="CPL1-like"/>
    <property type="match status" value="1"/>
</dbReference>
<feature type="compositionally biased region" description="Low complexity" evidence="1">
    <location>
        <begin position="794"/>
        <end position="820"/>
    </location>
</feature>
<evidence type="ECO:0000259" key="3">
    <source>
        <dbReference type="Pfam" id="PF21671"/>
    </source>
</evidence>
<keyword evidence="5" id="KW-1185">Reference proteome</keyword>
<reference evidence="4" key="1">
    <citation type="journal article" date="2021" name="Genome Biol. Evol.">
        <title>The assembled and annotated genome of the fairy-ring fungus Marasmius oreades.</title>
        <authorList>
            <person name="Hiltunen M."/>
            <person name="Ament-Velasquez S.L."/>
            <person name="Johannesson H."/>
        </authorList>
    </citation>
    <scope>NUCLEOTIDE SEQUENCE</scope>
    <source>
        <strain evidence="4">03SP1</strain>
    </source>
</reference>
<feature type="region of interest" description="Disordered" evidence="1">
    <location>
        <begin position="626"/>
        <end position="673"/>
    </location>
</feature>
<dbReference type="AlphaFoldDB" id="A0A9P7S6M5"/>
<keyword evidence="2" id="KW-0732">Signal</keyword>
<dbReference type="OrthoDB" id="439917at2759"/>
<gene>
    <name evidence="4" type="ORF">E1B28_005965</name>
</gene>